<feature type="chain" id="PRO_5045181124" evidence="1">
    <location>
        <begin position="25"/>
        <end position="122"/>
    </location>
</feature>
<sequence>MAKKRTRLLAAVLPMIAAAGLVTAAAPAQSATSASGPLGCSHSWSNKDSDYGYVTSGSPLRPGPHSNCGTRATIYPSELLYYHCSIVNESGNGWTHVRLSGTDIQGWMYNGNLDDGGSRDRC</sequence>
<dbReference type="EMBL" id="JBHSKP010000030">
    <property type="protein sequence ID" value="MFC5156194.1"/>
    <property type="molecule type" value="Genomic_DNA"/>
</dbReference>
<reference evidence="3" key="1">
    <citation type="journal article" date="2019" name="Int. J. Syst. Evol. Microbiol.">
        <title>The Global Catalogue of Microorganisms (GCM) 10K type strain sequencing project: providing services to taxonomists for standard genome sequencing and annotation.</title>
        <authorList>
            <consortium name="The Broad Institute Genomics Platform"/>
            <consortium name="The Broad Institute Genome Sequencing Center for Infectious Disease"/>
            <person name="Wu L."/>
            <person name="Ma J."/>
        </authorList>
    </citation>
    <scope>NUCLEOTIDE SEQUENCE [LARGE SCALE GENOMIC DNA]</scope>
    <source>
        <strain evidence="3">PCU 266</strain>
    </source>
</reference>
<accession>A0ABW0AVN0</accession>
<organism evidence="2 3">
    <name type="scientific">Streptomyces amakusaensis</name>
    <dbReference type="NCBI Taxonomy" id="67271"/>
    <lineage>
        <taxon>Bacteria</taxon>
        <taxon>Bacillati</taxon>
        <taxon>Actinomycetota</taxon>
        <taxon>Actinomycetes</taxon>
        <taxon>Kitasatosporales</taxon>
        <taxon>Streptomycetaceae</taxon>
        <taxon>Streptomyces</taxon>
    </lineage>
</organism>
<comment type="caution">
    <text evidence="2">The sequence shown here is derived from an EMBL/GenBank/DDBJ whole genome shotgun (WGS) entry which is preliminary data.</text>
</comment>
<proteinExistence type="predicted"/>
<protein>
    <submittedName>
        <fullName evidence="2">SH3 domain-containing protein</fullName>
    </submittedName>
</protein>
<feature type="signal peptide" evidence="1">
    <location>
        <begin position="1"/>
        <end position="24"/>
    </location>
</feature>
<gene>
    <name evidence="2" type="ORF">ACFPRH_31230</name>
</gene>
<dbReference type="Proteomes" id="UP001596160">
    <property type="component" value="Unassembled WGS sequence"/>
</dbReference>
<evidence type="ECO:0000313" key="2">
    <source>
        <dbReference type="EMBL" id="MFC5156194.1"/>
    </source>
</evidence>
<evidence type="ECO:0000256" key="1">
    <source>
        <dbReference type="SAM" id="SignalP"/>
    </source>
</evidence>
<keyword evidence="3" id="KW-1185">Reference proteome</keyword>
<dbReference type="RefSeq" id="WP_344484956.1">
    <property type="nucleotide sequence ID" value="NZ_BAAASB010000026.1"/>
</dbReference>
<evidence type="ECO:0000313" key="3">
    <source>
        <dbReference type="Proteomes" id="UP001596160"/>
    </source>
</evidence>
<name>A0ABW0AVN0_9ACTN</name>
<keyword evidence="1" id="KW-0732">Signal</keyword>